<accession>A0A927FWN6</accession>
<comment type="catalytic activity">
    <reaction evidence="1 10">
        <text>Transfers a segment of a (1-&gt;4)-alpha-D-glucan to a new position in an acceptor, which may be glucose or a (1-&gt;4)-alpha-D-glucan.</text>
        <dbReference type="EC" id="2.4.1.25"/>
    </reaction>
</comment>
<keyword evidence="7 10" id="KW-0119">Carbohydrate metabolism</keyword>
<name>A0A927FWN6_9HYPH</name>
<evidence type="ECO:0000259" key="11">
    <source>
        <dbReference type="Pfam" id="PF21226"/>
    </source>
</evidence>
<evidence type="ECO:0000256" key="9">
    <source>
        <dbReference type="ARBA" id="ARBA00031501"/>
    </source>
</evidence>
<dbReference type="EMBL" id="JACYFU010000004">
    <property type="protein sequence ID" value="MBD8066892.1"/>
    <property type="molecule type" value="Genomic_DNA"/>
</dbReference>
<evidence type="ECO:0000256" key="3">
    <source>
        <dbReference type="ARBA" id="ARBA00012560"/>
    </source>
</evidence>
<dbReference type="EC" id="2.4.1.25" evidence="3 10"/>
<feature type="domain" description="MalQ N-terminal beta-sandwich" evidence="11">
    <location>
        <begin position="73"/>
        <end position="157"/>
    </location>
</feature>
<proteinExistence type="inferred from homology"/>
<dbReference type="RefSeq" id="WP_191777427.1">
    <property type="nucleotide sequence ID" value="NZ_JACYFU010000004.1"/>
</dbReference>
<comment type="caution">
    <text evidence="12">The sequence shown here is derived from an EMBL/GenBank/DDBJ whole genome shotgun (WGS) entry which is preliminary data.</text>
</comment>
<evidence type="ECO:0000256" key="6">
    <source>
        <dbReference type="ARBA" id="ARBA00022679"/>
    </source>
</evidence>
<keyword evidence="5 10" id="KW-0328">Glycosyltransferase</keyword>
<evidence type="ECO:0000256" key="4">
    <source>
        <dbReference type="ARBA" id="ARBA00020295"/>
    </source>
</evidence>
<dbReference type="Pfam" id="PF02446">
    <property type="entry name" value="Glyco_hydro_77"/>
    <property type="match status" value="1"/>
</dbReference>
<evidence type="ECO:0000313" key="12">
    <source>
        <dbReference type="EMBL" id="MBD8066892.1"/>
    </source>
</evidence>
<dbReference type="SUPFAM" id="SSF51445">
    <property type="entry name" value="(Trans)glycosidases"/>
    <property type="match status" value="1"/>
</dbReference>
<comment type="similarity">
    <text evidence="2 10">Belongs to the disproportionating enzyme family.</text>
</comment>
<dbReference type="PANTHER" id="PTHR32438">
    <property type="entry name" value="4-ALPHA-GLUCANOTRANSFERASE DPE1, CHLOROPLASTIC/AMYLOPLASTIC"/>
    <property type="match status" value="1"/>
</dbReference>
<protein>
    <recommendedName>
        <fullName evidence="4 10">4-alpha-glucanotransferase</fullName>
        <ecNumber evidence="3 10">2.4.1.25</ecNumber>
    </recommendedName>
    <alternativeName>
        <fullName evidence="8 10">Amylomaltase</fullName>
    </alternativeName>
    <alternativeName>
        <fullName evidence="9 10">Disproportionating enzyme</fullName>
    </alternativeName>
</protein>
<evidence type="ECO:0000256" key="1">
    <source>
        <dbReference type="ARBA" id="ARBA00000439"/>
    </source>
</evidence>
<evidence type="ECO:0000256" key="10">
    <source>
        <dbReference type="RuleBase" id="RU361207"/>
    </source>
</evidence>
<reference evidence="12" key="1">
    <citation type="submission" date="2020-09" db="EMBL/GenBank/DDBJ databases">
        <title>Genome seq and assembly of Devosia sp.</title>
        <authorList>
            <person name="Chhetri G."/>
        </authorList>
    </citation>
    <scope>NUCLEOTIDE SEQUENCE</scope>
    <source>
        <strain evidence="12">PTR5</strain>
    </source>
</reference>
<dbReference type="AlphaFoldDB" id="A0A927FWN6"/>
<keyword evidence="13" id="KW-1185">Reference proteome</keyword>
<organism evidence="12 13">
    <name type="scientific">Devosia oryzisoli</name>
    <dbReference type="NCBI Taxonomy" id="2774138"/>
    <lineage>
        <taxon>Bacteria</taxon>
        <taxon>Pseudomonadati</taxon>
        <taxon>Pseudomonadota</taxon>
        <taxon>Alphaproteobacteria</taxon>
        <taxon>Hyphomicrobiales</taxon>
        <taxon>Devosiaceae</taxon>
        <taxon>Devosia</taxon>
    </lineage>
</organism>
<evidence type="ECO:0000256" key="7">
    <source>
        <dbReference type="ARBA" id="ARBA00023277"/>
    </source>
</evidence>
<dbReference type="Proteomes" id="UP000654108">
    <property type="component" value="Unassembled WGS sequence"/>
</dbReference>
<dbReference type="Gene3D" id="3.20.20.80">
    <property type="entry name" value="Glycosidases"/>
    <property type="match status" value="1"/>
</dbReference>
<evidence type="ECO:0000313" key="13">
    <source>
        <dbReference type="Proteomes" id="UP000654108"/>
    </source>
</evidence>
<evidence type="ECO:0000256" key="2">
    <source>
        <dbReference type="ARBA" id="ARBA00005684"/>
    </source>
</evidence>
<gene>
    <name evidence="12" type="primary">malQ</name>
    <name evidence="12" type="ORF">IC608_15570</name>
</gene>
<dbReference type="InterPro" id="IPR017853">
    <property type="entry name" value="GH"/>
</dbReference>
<dbReference type="PANTHER" id="PTHR32438:SF5">
    <property type="entry name" value="4-ALPHA-GLUCANOTRANSFERASE DPE1, CHLOROPLASTIC_AMYLOPLASTIC"/>
    <property type="match status" value="1"/>
</dbReference>
<dbReference type="InterPro" id="IPR048458">
    <property type="entry name" value="MalQ_N"/>
</dbReference>
<dbReference type="Pfam" id="PF21226">
    <property type="entry name" value="MalQ_N"/>
    <property type="match status" value="1"/>
</dbReference>
<dbReference type="NCBIfam" id="TIGR00217">
    <property type="entry name" value="malQ"/>
    <property type="match status" value="1"/>
</dbReference>
<dbReference type="GO" id="GO:0005975">
    <property type="term" value="P:carbohydrate metabolic process"/>
    <property type="evidence" value="ECO:0007669"/>
    <property type="project" value="InterPro"/>
</dbReference>
<evidence type="ECO:0000256" key="5">
    <source>
        <dbReference type="ARBA" id="ARBA00022676"/>
    </source>
</evidence>
<dbReference type="InterPro" id="IPR003385">
    <property type="entry name" value="Glyco_hydro_77"/>
</dbReference>
<dbReference type="GO" id="GO:0004134">
    <property type="term" value="F:4-alpha-glucanotransferase activity"/>
    <property type="evidence" value="ECO:0007669"/>
    <property type="project" value="UniProtKB-EC"/>
</dbReference>
<sequence>MPTQPDRAGSALEKLAQRSGISTRYENAYGEMLAVPPETITRLLGSMNIPVATEADAAVVLQRLDQEDAERVLPPTIVAVPRDGVCSIALRNVPPARPLEWAVTLETGETRTGRCSAEAGDGAHAGTLVLPLRDLPLGYHHLRLPELGAEAHLIVSPGQCWLPHDTAQGHWGIAVQLYLVRSATNWGIGDFSDLRVLVEMAARRGCSFIGLNPLHQMFLDSPEAASPYSPATRLFLNPLYIDVRAVPEWNHCPRAQALVEAPAFKSRLEGCRAARLVDYAAVAGLKLDALRLLHRTFHHDAAPERREAFAAFRATKGQSLKRASLFQVVRQEVGQGDPSRGDWRHWPEALQAIGSPELAAFAQEHQPEIDFQDWLQFVADEQLRHAAKVAQRAGMAIGLYRDLAVGCDASGAETWADPNAFVEATLVGAPPDIFNPAGQNWGLPPLDPVAIAQDGYRSFAQLIRANMQHAGGLRIDHVMGLKRLFFIPEGLSPSEGAYVGFPLDDLIGVLALESQRQRCLVVGEDLGTVPAGFRERLEAANILSYRVLFFEQDFSSGSFKPPEAYPRLAFANTGSHDLPTLMAWWRSEDVTLKEGLGLYATADEARSQEDRRERERQSILEAFVHAGLLEAPTEAAVVSAERFAVLAHRYLARTPSLLVATQLDDMTRDVEPVNIPGTSTEHANWRRKYRVTLEELENDKEAWALVQPLGRNASRT</sequence>
<evidence type="ECO:0000256" key="8">
    <source>
        <dbReference type="ARBA" id="ARBA00031423"/>
    </source>
</evidence>
<keyword evidence="6 10" id="KW-0808">Transferase</keyword>